<evidence type="ECO:0000256" key="2">
    <source>
        <dbReference type="SAM" id="MobiDB-lite"/>
    </source>
</evidence>
<dbReference type="InterPro" id="IPR000237">
    <property type="entry name" value="GRIP_dom"/>
</dbReference>
<sequence length="1835" mass="215557">MFSKLKQKIADGVEGVSPGKQTPLRGLTGELISRGKYMKMMEESYTNDSTKNSKSYPNGNPHNASPQEVLARVQHLLEVGRAQAQNNGKIDESASPLSSLYSSPLHKQHEYNRRPSDLNEDENFPLQESTPNESFVASEPLLLSDRRISISSNAGVDERSDVESDIDSTIKFDQMNIHDLRVAFKKQNQILKKFKLKFSELVSAYKSMQKEKEKLEGALTNGQDKQLQRIKELKETIELEKEGKRHMEEVLNINLEEKDQQIYALRTQVDLLKSSLSERSTSFKDEKSLKKEKYTDSMQQNLLSKLASLQEELDKKDTIIIQIREESACNEASMREELLKEFKDSVLSIGLKKQEEELRMLYNEKELQIKDKFANKVHDLQRVLEENKKQRDLILLEKDQELQRQKDLLQNAEQKINAFLKKEEDSRCKADGFNSKITEYQKKIEDLYLEIENEKKVSQNLAKTFEEQMQEKQKDFNEQLAKKERLSQSKVYEVKEQLRRKSQDLSEAISSHKNELETIVKDTKQQMQSEHSKVVRKLELKISDMKKVMKELRAQLEEKELKCVSLAANLENEINFGKQLKLSSESLSNSLIESETKINELNQSVILKDNQFQEEYSKKEFIKSEMLRMSQTIELMNIEQERKDSEFLDWRCKSEEASHKKEYLESQLRELQISFENKSLDFQDIIKSKDLKIEEINCKLKSTEKDLEDCISELQMERRLSEATKISIGEKETQLQQLSLDQNLGKEFLEENISLKKTNDLLNKDLDNLKIMCDKYKEDINKLKIMCDEYKGDNNELNLFVSRKEKEIELQKNEVLELNEEMKCLKDSNQFYESTIFDYKTEVERLKQLQVQHDKCIDEKNIENESFKSQVEVLKTEIDLLKKKIYQLEAEISAKNEELNLSKSAISSYEKLIEEKEKEFRIQVNNLMEDKNISVAHYSEKMEEVRKSSFLELESRYKQKIEDLSKGYDAKINTMHENFEKNEQTLTIEFKNQLNILESKIETFQAQQNKKKKFLAKITNDLQNTNTWLDANMHDKCKIDLYNDNTENNYLESDENVLRRQLIDIVKQNRNKIEELAEKKSSYYHNYIKCSDEKEKLFKEIELLSAQLYESTTLISEKELFISDLNKKISFQEKDDLEKYNQYQYQNNLLKAEIEKLESVNLSLLESVNTCQRDLFAKTKDVQLLTQSYEEKLSCYSSDNEQLLCHISLLKNENEKLNDNSLLNTKLEAELSNALKIQEDLVLKINTNNATIEELKLEILKYQSTNNDLDKKIKSLLDENTNLHAMLKLNEIEHNEKYERLEKEYADIKENLERKIKEIELSNIENIESLRKENLGELMLELSKNNDLNKTKLLEIKQKAELKIKKIKREFSEKIVQKESRIKELETLLELNVQQLEAYRKDEPNSITLLTEQYNLEKLKIKEQLVYNHGIELETSCKKFVEEIDFLKKLLNEKNAELLIEKDRVIQLQESIEQMTIDKMSALKKQKLYLEEDHQAELKKVIADAQQKTEMIEKKLTAKIEEKDFEFNSKVKQMLKEFCLEQCQKDHTIDQAVQEAIEKAQCHERKIIMEYDEQINELKKELFLREDDLINFQNEANDKISSLTEANVKLAEEHQVLLKNMEVAYNERLESIIKSHKEELQSLTDNHKSQEEMEILFKQQTQVLINEYEKKLINAQESHHAEILSQEKKLKSLAKKNKLEMRKLLNEKNDLQIDTSSEKISDLTKELVSLREREKVLALQVEESSPVSPDKFRPATLVLDQNISNSQSSSPRTPQPIEFEYLRNILFQYMMGKQRTQMAKVLTAIVHFSPTQVKQILAKVEEQENQNVKKSSGWL</sequence>
<accession>A0ABM4CXM7</accession>
<dbReference type="Pfam" id="PF01465">
    <property type="entry name" value="GRIP"/>
    <property type="match status" value="1"/>
</dbReference>
<dbReference type="Gene3D" id="1.10.220.60">
    <property type="entry name" value="GRIP domain"/>
    <property type="match status" value="1"/>
</dbReference>
<feature type="domain" description="GRIP" evidence="3">
    <location>
        <begin position="1772"/>
        <end position="1819"/>
    </location>
</feature>
<feature type="coiled-coil region" evidence="1">
    <location>
        <begin position="686"/>
        <end position="713"/>
    </location>
</feature>
<feature type="compositionally biased region" description="Polar residues" evidence="2">
    <location>
        <begin position="126"/>
        <end position="135"/>
    </location>
</feature>
<feature type="region of interest" description="Disordered" evidence="2">
    <location>
        <begin position="84"/>
        <end position="138"/>
    </location>
</feature>
<dbReference type="GeneID" id="105848807"/>
<feature type="compositionally biased region" description="Basic and acidic residues" evidence="2">
    <location>
        <begin position="107"/>
        <end position="117"/>
    </location>
</feature>
<feature type="coiled-coil region" evidence="1">
    <location>
        <begin position="759"/>
        <end position="919"/>
    </location>
</feature>
<feature type="coiled-coil region" evidence="1">
    <location>
        <begin position="351"/>
        <end position="569"/>
    </location>
</feature>
<feature type="coiled-coil region" evidence="1">
    <location>
        <begin position="205"/>
        <end position="250"/>
    </location>
</feature>
<keyword evidence="4" id="KW-1185">Reference proteome</keyword>
<gene>
    <name evidence="5" type="primary">LOC105848807</name>
</gene>
<keyword evidence="1" id="KW-0175">Coiled coil</keyword>
<name>A0ABM4CXM7_HYDVU</name>
<dbReference type="SUPFAM" id="SSF101283">
    <property type="entry name" value="GRIP domain"/>
    <property type="match status" value="1"/>
</dbReference>
<dbReference type="PANTHER" id="PTHR19327:SF0">
    <property type="entry name" value="GOLGIN SUBFAMILY A MEMBER 4"/>
    <property type="match status" value="1"/>
</dbReference>
<evidence type="ECO:0000313" key="5">
    <source>
        <dbReference type="RefSeq" id="XP_065666700.1"/>
    </source>
</evidence>
<dbReference type="PANTHER" id="PTHR19327">
    <property type="entry name" value="GOLGIN"/>
    <property type="match status" value="1"/>
</dbReference>
<evidence type="ECO:0000313" key="4">
    <source>
        <dbReference type="Proteomes" id="UP001652625"/>
    </source>
</evidence>
<organism evidence="4 5">
    <name type="scientific">Hydra vulgaris</name>
    <name type="common">Hydra</name>
    <name type="synonym">Hydra attenuata</name>
    <dbReference type="NCBI Taxonomy" id="6087"/>
    <lineage>
        <taxon>Eukaryota</taxon>
        <taxon>Metazoa</taxon>
        <taxon>Cnidaria</taxon>
        <taxon>Hydrozoa</taxon>
        <taxon>Hydroidolina</taxon>
        <taxon>Anthoathecata</taxon>
        <taxon>Aplanulata</taxon>
        <taxon>Hydridae</taxon>
        <taxon>Hydra</taxon>
    </lineage>
</organism>
<feature type="coiled-coil region" evidence="1">
    <location>
        <begin position="1350"/>
        <end position="1402"/>
    </location>
</feature>
<dbReference type="PROSITE" id="PS50913">
    <property type="entry name" value="GRIP"/>
    <property type="match status" value="1"/>
</dbReference>
<feature type="region of interest" description="Disordered" evidence="2">
    <location>
        <begin position="45"/>
        <end position="65"/>
    </location>
</feature>
<dbReference type="SMART" id="SM00755">
    <property type="entry name" value="Grip"/>
    <property type="match status" value="1"/>
</dbReference>
<evidence type="ECO:0000259" key="3">
    <source>
        <dbReference type="PROSITE" id="PS50913"/>
    </source>
</evidence>
<feature type="coiled-coil region" evidence="1">
    <location>
        <begin position="1200"/>
        <end position="1325"/>
    </location>
</feature>
<feature type="coiled-coil region" evidence="1">
    <location>
        <begin position="1593"/>
        <end position="1733"/>
    </location>
</feature>
<feature type="compositionally biased region" description="Low complexity" evidence="2">
    <location>
        <begin position="93"/>
        <end position="105"/>
    </location>
</feature>
<dbReference type="RefSeq" id="XP_065666700.1">
    <property type="nucleotide sequence ID" value="XM_065810628.1"/>
</dbReference>
<protein>
    <submittedName>
        <fullName evidence="5">Golgin subfamily A member 4 isoform X3</fullName>
    </submittedName>
</protein>
<evidence type="ECO:0000256" key="1">
    <source>
        <dbReference type="SAM" id="Coils"/>
    </source>
</evidence>
<reference evidence="5" key="1">
    <citation type="submission" date="2025-08" db="UniProtKB">
        <authorList>
            <consortium name="RefSeq"/>
        </authorList>
    </citation>
    <scope>IDENTIFICATION</scope>
</reference>
<dbReference type="Proteomes" id="UP001652625">
    <property type="component" value="Chromosome 11"/>
</dbReference>
<proteinExistence type="predicted"/>